<organism evidence="1">
    <name type="scientific">marine sediment metagenome</name>
    <dbReference type="NCBI Taxonomy" id="412755"/>
    <lineage>
        <taxon>unclassified sequences</taxon>
        <taxon>metagenomes</taxon>
        <taxon>ecological metagenomes</taxon>
    </lineage>
</organism>
<gene>
    <name evidence="1" type="ORF">S01H4_45277</name>
</gene>
<reference evidence="1" key="1">
    <citation type="journal article" date="2014" name="Front. Microbiol.">
        <title>High frequency of phylogenetically diverse reductive dehalogenase-homologous genes in deep subseafloor sedimentary metagenomes.</title>
        <authorList>
            <person name="Kawai M."/>
            <person name="Futagami T."/>
            <person name="Toyoda A."/>
            <person name="Takaki Y."/>
            <person name="Nishi S."/>
            <person name="Hori S."/>
            <person name="Arai W."/>
            <person name="Tsubouchi T."/>
            <person name="Morono Y."/>
            <person name="Uchiyama I."/>
            <person name="Ito T."/>
            <person name="Fujiyama A."/>
            <person name="Inagaki F."/>
            <person name="Takami H."/>
        </authorList>
    </citation>
    <scope>NUCLEOTIDE SEQUENCE</scope>
    <source>
        <strain evidence="1">Expedition CK06-06</strain>
    </source>
</reference>
<dbReference type="EMBL" id="BART01025192">
    <property type="protein sequence ID" value="GAG97875.1"/>
    <property type="molecule type" value="Genomic_DNA"/>
</dbReference>
<protein>
    <submittedName>
        <fullName evidence="1">Uncharacterized protein</fullName>
    </submittedName>
</protein>
<proteinExistence type="predicted"/>
<name>X1BS05_9ZZZZ</name>
<accession>X1BS05</accession>
<evidence type="ECO:0000313" key="1">
    <source>
        <dbReference type="EMBL" id="GAG97875.1"/>
    </source>
</evidence>
<dbReference type="AlphaFoldDB" id="X1BS05"/>
<sequence length="222" mass="25835">RPLAYLVNKYYQPNPQVLVGGFTPPDFDLPANFTFHSIGKMEDYPVEKWSDGVIKLLHEIPDEVFFFLLEDAWPVRPINVQAINILHRYMLQFKNVARIDLTSDRFYSGGAEIDWNYVAHLDLVKSSRSEYFSSMMPALWNRKHHLRYFVPSETPWQIELSGSKRLQAMTDIDILGTRQMPYKCSLAFRSGNSGRLAGKIPYKFNQIDLAEMRNLGLLEPWE</sequence>
<feature type="non-terminal residue" evidence="1">
    <location>
        <position position="1"/>
    </location>
</feature>
<comment type="caution">
    <text evidence="1">The sequence shown here is derived from an EMBL/GenBank/DDBJ whole genome shotgun (WGS) entry which is preliminary data.</text>
</comment>